<dbReference type="UniPathway" id="UPA00098">
    <property type="reaction ID" value="UER00361"/>
</dbReference>
<feature type="binding site" evidence="6">
    <location>
        <position position="58"/>
    </location>
    <ligand>
        <name>NADPH</name>
        <dbReference type="ChEBI" id="CHEBI:57783"/>
    </ligand>
</feature>
<protein>
    <recommendedName>
        <fullName evidence="4 5">Pyrroline-5-carboxylate reductase</fullName>
        <shortName evidence="4">P5C reductase</shortName>
        <shortName evidence="4">P5CR</shortName>
        <ecNumber evidence="4 5">1.5.1.2</ecNumber>
    </recommendedName>
    <alternativeName>
        <fullName evidence="4">PCA reductase</fullName>
    </alternativeName>
</protein>
<evidence type="ECO:0000256" key="4">
    <source>
        <dbReference type="HAMAP-Rule" id="MF_01925"/>
    </source>
</evidence>
<dbReference type="HAMAP" id="MF_01925">
    <property type="entry name" value="P5C_reductase"/>
    <property type="match status" value="1"/>
</dbReference>
<evidence type="ECO:0000313" key="10">
    <source>
        <dbReference type="Proteomes" id="UP000198672"/>
    </source>
</evidence>
<keyword evidence="10" id="KW-1185">Reference proteome</keyword>
<keyword evidence="3 4" id="KW-0560">Oxidoreductase</keyword>
<name>A0A1H3ASL3_ALLWA</name>
<dbReference type="InterPro" id="IPR036291">
    <property type="entry name" value="NAD(P)-bd_dom_sf"/>
</dbReference>
<keyword evidence="2 4" id="KW-0521">NADP</keyword>
<comment type="subcellular location">
    <subcellularLocation>
        <location evidence="4">Cytoplasm</location>
    </subcellularLocation>
</comment>
<dbReference type="SUPFAM" id="SSF48179">
    <property type="entry name" value="6-phosphogluconate dehydrogenase C-terminal domain-like"/>
    <property type="match status" value="1"/>
</dbReference>
<evidence type="ECO:0000259" key="8">
    <source>
        <dbReference type="Pfam" id="PF14748"/>
    </source>
</evidence>
<sequence>MTTAANIRFIGGGNMATSLIAGLIADGYPASAIQVSDPSPERRHALQARLGVRALASNAEGLTDAATLVLCVKPQLAASVCAELAPLLADQRPLLVSVMAGVGEQMLQRWLGAPLPIVRAMPNTPAMVQTGAIGLHASPEVDAEGRNRAETILRAVGLVRWVTDEAQIDAVTAISGSGPAYFFLFMEALEQAALELGLDGETARLLTIQTALGAAKMAMESDDPPARLREQVTSPGGTTERALAVFAEADLRALVARATRAARDRAVELSQTLAEAP</sequence>
<evidence type="ECO:0000256" key="3">
    <source>
        <dbReference type="ARBA" id="ARBA00023002"/>
    </source>
</evidence>
<comment type="function">
    <text evidence="4">Catalyzes the reduction of 1-pyrroline-5-carboxylate (PCA) to L-proline.</text>
</comment>
<dbReference type="PIRSF" id="PIRSF000193">
    <property type="entry name" value="Pyrrol-5-carb_rd"/>
    <property type="match status" value="1"/>
</dbReference>
<accession>A0A1H3ASL3</accession>
<dbReference type="FunFam" id="1.10.3730.10:FF:000001">
    <property type="entry name" value="Pyrroline-5-carboxylate reductase"/>
    <property type="match status" value="1"/>
</dbReference>
<dbReference type="EC" id="1.5.1.2" evidence="4 5"/>
<keyword evidence="4" id="KW-0028">Amino-acid biosynthesis</keyword>
<comment type="similarity">
    <text evidence="1 4">Belongs to the pyrroline-5-carboxylate reductase family.</text>
</comment>
<organism evidence="9 10">
    <name type="scientific">Allochromatium warmingii</name>
    <name type="common">Chromatium warmingii</name>
    <dbReference type="NCBI Taxonomy" id="61595"/>
    <lineage>
        <taxon>Bacteria</taxon>
        <taxon>Pseudomonadati</taxon>
        <taxon>Pseudomonadota</taxon>
        <taxon>Gammaproteobacteria</taxon>
        <taxon>Chromatiales</taxon>
        <taxon>Chromatiaceae</taxon>
        <taxon>Allochromatium</taxon>
    </lineage>
</organism>
<dbReference type="InterPro" id="IPR008927">
    <property type="entry name" value="6-PGluconate_DH-like_C_sf"/>
</dbReference>
<feature type="binding site" evidence="6">
    <location>
        <begin position="10"/>
        <end position="15"/>
    </location>
    <ligand>
        <name>NADP(+)</name>
        <dbReference type="ChEBI" id="CHEBI:58349"/>
    </ligand>
</feature>
<reference evidence="10" key="1">
    <citation type="submission" date="2016-10" db="EMBL/GenBank/DDBJ databases">
        <authorList>
            <person name="Varghese N."/>
            <person name="Submissions S."/>
        </authorList>
    </citation>
    <scope>NUCLEOTIDE SEQUENCE [LARGE SCALE GENOMIC DNA]</scope>
    <source>
        <strain evidence="10">DSM 173</strain>
    </source>
</reference>
<dbReference type="PANTHER" id="PTHR11645:SF0">
    <property type="entry name" value="PYRROLINE-5-CARBOXYLATE REDUCTASE 3"/>
    <property type="match status" value="1"/>
</dbReference>
<evidence type="ECO:0000313" key="9">
    <source>
        <dbReference type="EMBL" id="SDX32114.1"/>
    </source>
</evidence>
<dbReference type="Gene3D" id="1.10.3730.10">
    <property type="entry name" value="ProC C-terminal domain-like"/>
    <property type="match status" value="1"/>
</dbReference>
<gene>
    <name evidence="4" type="primary">proC</name>
    <name evidence="9" type="ORF">SAMN05421644_10181</name>
</gene>
<dbReference type="Pfam" id="PF03807">
    <property type="entry name" value="F420_oxidored"/>
    <property type="match status" value="1"/>
</dbReference>
<dbReference type="AlphaFoldDB" id="A0A1H3ASL3"/>
<keyword evidence="4" id="KW-0963">Cytoplasm</keyword>
<evidence type="ECO:0000259" key="7">
    <source>
        <dbReference type="Pfam" id="PF03807"/>
    </source>
</evidence>
<dbReference type="InterPro" id="IPR000304">
    <property type="entry name" value="Pyrroline-COOH_reductase"/>
</dbReference>
<dbReference type="NCBIfam" id="TIGR00112">
    <property type="entry name" value="proC"/>
    <property type="match status" value="1"/>
</dbReference>
<dbReference type="SUPFAM" id="SSF51735">
    <property type="entry name" value="NAD(P)-binding Rossmann-fold domains"/>
    <property type="match status" value="1"/>
</dbReference>
<feature type="domain" description="Pyrroline-5-carboxylate reductase catalytic N-terminal" evidence="7">
    <location>
        <begin position="7"/>
        <end position="101"/>
    </location>
</feature>
<keyword evidence="4" id="KW-0641">Proline biosynthesis</keyword>
<dbReference type="GO" id="GO:0055129">
    <property type="term" value="P:L-proline biosynthetic process"/>
    <property type="evidence" value="ECO:0007669"/>
    <property type="project" value="UniProtKB-UniRule"/>
</dbReference>
<dbReference type="PANTHER" id="PTHR11645">
    <property type="entry name" value="PYRROLINE-5-CARBOXYLATE REDUCTASE"/>
    <property type="match status" value="1"/>
</dbReference>
<evidence type="ECO:0000256" key="1">
    <source>
        <dbReference type="ARBA" id="ARBA00005525"/>
    </source>
</evidence>
<evidence type="ECO:0000256" key="2">
    <source>
        <dbReference type="ARBA" id="ARBA00022857"/>
    </source>
</evidence>
<evidence type="ECO:0000256" key="5">
    <source>
        <dbReference type="NCBIfam" id="TIGR00112"/>
    </source>
</evidence>
<proteinExistence type="inferred from homology"/>
<dbReference type="EMBL" id="FNOW01000001">
    <property type="protein sequence ID" value="SDX32114.1"/>
    <property type="molecule type" value="Genomic_DNA"/>
</dbReference>
<dbReference type="OrthoDB" id="9805754at2"/>
<dbReference type="GO" id="GO:0005737">
    <property type="term" value="C:cytoplasm"/>
    <property type="evidence" value="ECO:0007669"/>
    <property type="project" value="UniProtKB-SubCell"/>
</dbReference>
<evidence type="ECO:0000256" key="6">
    <source>
        <dbReference type="PIRSR" id="PIRSR000193-1"/>
    </source>
</evidence>
<feature type="domain" description="Pyrroline-5-carboxylate reductase dimerisation" evidence="8">
    <location>
        <begin position="165"/>
        <end position="269"/>
    </location>
</feature>
<dbReference type="Pfam" id="PF14748">
    <property type="entry name" value="P5CR_dimer"/>
    <property type="match status" value="1"/>
</dbReference>
<dbReference type="Gene3D" id="3.40.50.720">
    <property type="entry name" value="NAD(P)-binding Rossmann-like Domain"/>
    <property type="match status" value="1"/>
</dbReference>
<dbReference type="Proteomes" id="UP000198672">
    <property type="component" value="Unassembled WGS sequence"/>
</dbReference>
<dbReference type="STRING" id="61595.SAMN05421644_10181"/>
<dbReference type="RefSeq" id="WP_091331415.1">
    <property type="nucleotide sequence ID" value="NZ_FNOW01000001.1"/>
</dbReference>
<dbReference type="GO" id="GO:0004735">
    <property type="term" value="F:pyrroline-5-carboxylate reductase activity"/>
    <property type="evidence" value="ECO:0007669"/>
    <property type="project" value="UniProtKB-UniRule"/>
</dbReference>
<dbReference type="InterPro" id="IPR028939">
    <property type="entry name" value="P5C_Rdtase_cat_N"/>
</dbReference>
<comment type="pathway">
    <text evidence="4">Amino-acid biosynthesis; L-proline biosynthesis; L-proline from L-glutamate 5-semialdehyde: step 1/1.</text>
</comment>
<comment type="catalytic activity">
    <reaction evidence="4">
        <text>L-proline + NAD(+) = (S)-1-pyrroline-5-carboxylate + NADH + 2 H(+)</text>
        <dbReference type="Rhea" id="RHEA:14105"/>
        <dbReference type="ChEBI" id="CHEBI:15378"/>
        <dbReference type="ChEBI" id="CHEBI:17388"/>
        <dbReference type="ChEBI" id="CHEBI:57540"/>
        <dbReference type="ChEBI" id="CHEBI:57945"/>
        <dbReference type="ChEBI" id="CHEBI:60039"/>
        <dbReference type="EC" id="1.5.1.2"/>
    </reaction>
</comment>
<comment type="catalytic activity">
    <reaction evidence="4">
        <text>L-proline + NADP(+) = (S)-1-pyrroline-5-carboxylate + NADPH + 2 H(+)</text>
        <dbReference type="Rhea" id="RHEA:14109"/>
        <dbReference type="ChEBI" id="CHEBI:15378"/>
        <dbReference type="ChEBI" id="CHEBI:17388"/>
        <dbReference type="ChEBI" id="CHEBI:57783"/>
        <dbReference type="ChEBI" id="CHEBI:58349"/>
        <dbReference type="ChEBI" id="CHEBI:60039"/>
        <dbReference type="EC" id="1.5.1.2"/>
    </reaction>
</comment>
<dbReference type="InterPro" id="IPR029036">
    <property type="entry name" value="P5CR_dimer"/>
</dbReference>